<evidence type="ECO:0000256" key="2">
    <source>
        <dbReference type="SAM" id="SignalP"/>
    </source>
</evidence>
<feature type="compositionally biased region" description="Polar residues" evidence="1">
    <location>
        <begin position="309"/>
        <end position="320"/>
    </location>
</feature>
<name>A0AAD4PGR5_9MUSC</name>
<dbReference type="AlphaFoldDB" id="A0AAD4PGR5"/>
<feature type="compositionally biased region" description="Low complexity" evidence="1">
    <location>
        <begin position="280"/>
        <end position="291"/>
    </location>
</feature>
<keyword evidence="2" id="KW-0732">Signal</keyword>
<dbReference type="EMBL" id="JAJJHW010003409">
    <property type="protein sequence ID" value="KAH8358944.1"/>
    <property type="molecule type" value="Genomic_DNA"/>
</dbReference>
<evidence type="ECO:0000313" key="4">
    <source>
        <dbReference type="Proteomes" id="UP001200034"/>
    </source>
</evidence>
<evidence type="ECO:0000256" key="1">
    <source>
        <dbReference type="SAM" id="MobiDB-lite"/>
    </source>
</evidence>
<reference evidence="3" key="1">
    <citation type="journal article" date="2021" name="Mol. Ecol. Resour.">
        <title>Phylogenomic analyses of the genus Drosophila reveals genomic signals of climate adaptation.</title>
        <authorList>
            <person name="Li F."/>
            <person name="Rane R.V."/>
            <person name="Luria V."/>
            <person name="Xiong Z."/>
            <person name="Chen J."/>
            <person name="Li Z."/>
            <person name="Catullo R.A."/>
            <person name="Griffin P.C."/>
            <person name="Schiffer M."/>
            <person name="Pearce S."/>
            <person name="Lee S.F."/>
            <person name="McElroy K."/>
            <person name="Stocker A."/>
            <person name="Shirriffs J."/>
            <person name="Cockerell F."/>
            <person name="Coppin C."/>
            <person name="Sgro C.M."/>
            <person name="Karger A."/>
            <person name="Cain J.W."/>
            <person name="Weber J.A."/>
            <person name="Santpere G."/>
            <person name="Kirschner M.W."/>
            <person name="Hoffmann A.A."/>
            <person name="Oakeshott J.G."/>
            <person name="Zhang G."/>
        </authorList>
    </citation>
    <scope>NUCLEOTIDE SEQUENCE</scope>
    <source>
        <strain evidence="3">BGI-SZ-2011g</strain>
    </source>
</reference>
<gene>
    <name evidence="3" type="ORF">KR093_003432</name>
</gene>
<feature type="region of interest" description="Disordered" evidence="1">
    <location>
        <begin position="231"/>
        <end position="341"/>
    </location>
</feature>
<keyword evidence="4" id="KW-1185">Reference proteome</keyword>
<comment type="caution">
    <text evidence="3">The sequence shown here is derived from an EMBL/GenBank/DDBJ whole genome shotgun (WGS) entry which is preliminary data.</text>
</comment>
<feature type="compositionally biased region" description="Low complexity" evidence="1">
    <location>
        <begin position="325"/>
        <end position="341"/>
    </location>
</feature>
<organism evidence="3 4">
    <name type="scientific">Drosophila rubida</name>
    <dbReference type="NCBI Taxonomy" id="30044"/>
    <lineage>
        <taxon>Eukaryota</taxon>
        <taxon>Metazoa</taxon>
        <taxon>Ecdysozoa</taxon>
        <taxon>Arthropoda</taxon>
        <taxon>Hexapoda</taxon>
        <taxon>Insecta</taxon>
        <taxon>Pterygota</taxon>
        <taxon>Neoptera</taxon>
        <taxon>Endopterygota</taxon>
        <taxon>Diptera</taxon>
        <taxon>Brachycera</taxon>
        <taxon>Muscomorpha</taxon>
        <taxon>Ephydroidea</taxon>
        <taxon>Drosophilidae</taxon>
        <taxon>Drosophila</taxon>
    </lineage>
</organism>
<dbReference type="Proteomes" id="UP001200034">
    <property type="component" value="Unassembled WGS sequence"/>
</dbReference>
<evidence type="ECO:0000313" key="3">
    <source>
        <dbReference type="EMBL" id="KAH8358944.1"/>
    </source>
</evidence>
<proteinExistence type="predicted"/>
<accession>A0AAD4PGR5</accession>
<feature type="region of interest" description="Disordered" evidence="1">
    <location>
        <begin position="98"/>
        <end position="130"/>
    </location>
</feature>
<feature type="compositionally biased region" description="Polar residues" evidence="1">
    <location>
        <begin position="240"/>
        <end position="249"/>
    </location>
</feature>
<feature type="chain" id="PRO_5042288021" evidence="2">
    <location>
        <begin position="31"/>
        <end position="465"/>
    </location>
</feature>
<feature type="signal peptide" evidence="2">
    <location>
        <begin position="1"/>
        <end position="30"/>
    </location>
</feature>
<feature type="compositionally biased region" description="Basic residues" evidence="1">
    <location>
        <begin position="111"/>
        <end position="128"/>
    </location>
</feature>
<protein>
    <submittedName>
        <fullName evidence="3">Uncharacterized protein</fullName>
    </submittedName>
</protein>
<sequence>MNQTRPTTGGLALPALLLTLLLLLATRADSRPSTESDNESDIASLPPDVDNVELHHAKLVNGVLVEDHPVVMYKEDFVNEDYGESYLALSQTHCTDARPCSDPAKNQSKTTPHRQYKHLKRTRHHHSRPVVEKSQEKILFDVLPETPIFAGDGDDDDSGADTFVVAPLLEPSKSEALQKFPKKYHSRQRRQAVYSYKNSYYVPEQQVHYRTYAVVLCAPCSYPVDGKKPKYRGKLPIWQNKPNMPTNIGTRFDDEENSLFHDSNPANADFSKFDQPRPQSGASSSGGSSSANNFPPLPTRAPGGGFQSPPLTTRAPSFQTPLEEATTARPATSAPATGRRTTPRVSSCVWAIVNCCSQGNSEIHYHCFEEFGCHGAFWGINPCADNGKPPSTDCRPDGCPVNVHQLPCFITDALVYPEEPSYEVGSVCHRAAKLCCNLSNLASLYDCFLHQNCENSISEILSTCS</sequence>